<protein>
    <recommendedName>
        <fullName evidence="7">Methyltransferase domain-containing protein</fullName>
    </recommendedName>
</protein>
<dbReference type="AlphaFoldDB" id="A0A067Q5V3"/>
<dbReference type="Proteomes" id="UP000027265">
    <property type="component" value="Unassembled WGS sequence"/>
</dbReference>
<dbReference type="PANTHER" id="PTHR35897">
    <property type="entry name" value="METHYLTRANSFERASE AUSD"/>
    <property type="match status" value="1"/>
</dbReference>
<keyword evidence="6" id="KW-1185">Reference proteome</keyword>
<dbReference type="SUPFAM" id="SSF53335">
    <property type="entry name" value="S-adenosyl-L-methionine-dependent methyltransferases"/>
    <property type="match status" value="1"/>
</dbReference>
<gene>
    <name evidence="5" type="ORF">JAAARDRAFT_33617</name>
</gene>
<evidence type="ECO:0000256" key="2">
    <source>
        <dbReference type="ARBA" id="ARBA00022679"/>
    </source>
</evidence>
<evidence type="ECO:0008006" key="7">
    <source>
        <dbReference type="Google" id="ProtNLM"/>
    </source>
</evidence>
<evidence type="ECO:0000256" key="1">
    <source>
        <dbReference type="ARBA" id="ARBA00005179"/>
    </source>
</evidence>
<dbReference type="HOGENOM" id="CLU_051542_1_1_1"/>
<comment type="similarity">
    <text evidence="4">Belongs to the class I-like SAM-binding methyltransferase superfamily.</text>
</comment>
<name>A0A067Q5V3_9AGAM</name>
<dbReference type="GO" id="GO:0016740">
    <property type="term" value="F:transferase activity"/>
    <property type="evidence" value="ECO:0007669"/>
    <property type="project" value="UniProtKB-KW"/>
</dbReference>
<dbReference type="InterPro" id="IPR029063">
    <property type="entry name" value="SAM-dependent_MTases_sf"/>
</dbReference>
<organism evidence="5 6">
    <name type="scientific">Jaapia argillacea MUCL 33604</name>
    <dbReference type="NCBI Taxonomy" id="933084"/>
    <lineage>
        <taxon>Eukaryota</taxon>
        <taxon>Fungi</taxon>
        <taxon>Dikarya</taxon>
        <taxon>Basidiomycota</taxon>
        <taxon>Agaricomycotina</taxon>
        <taxon>Agaricomycetes</taxon>
        <taxon>Agaricomycetidae</taxon>
        <taxon>Jaapiales</taxon>
        <taxon>Jaapiaceae</taxon>
        <taxon>Jaapia</taxon>
    </lineage>
</organism>
<dbReference type="STRING" id="933084.A0A067Q5V3"/>
<keyword evidence="3" id="KW-0949">S-adenosyl-L-methionine</keyword>
<dbReference type="OrthoDB" id="2094832at2759"/>
<dbReference type="InParanoid" id="A0A067Q5V3"/>
<keyword evidence="2" id="KW-0808">Transferase</keyword>
<sequence>MSTTTGLDHLGASSYSLDEEESEFFKAETGIHDDEELRTHIVAVQEKAYKVHPYPCIRRFAFTKLKIARLPGYEQLLKLGKERRGAIFLDIGCCFGNDTRKAIYDGFPIEGVIASDLRREYWDIGHELFKSTPTSFQVPFLQGDIFSPTFLSPSAPLTTPPSTSAPPLSTLTTLTPLHGHISAIHASSLFHLFPESLQLKLAHALGSLLSPLPGSIIFGSHGAAPIKGVRVREPGEQGEYRETFRHSPESWKELWDGEVFEKGIVEVFTELREIQRGDLGSGVGDGANGRTAYWLLWWVKRL</sequence>
<evidence type="ECO:0000256" key="3">
    <source>
        <dbReference type="ARBA" id="ARBA00022691"/>
    </source>
</evidence>
<evidence type="ECO:0000256" key="4">
    <source>
        <dbReference type="ARBA" id="ARBA00038314"/>
    </source>
</evidence>
<comment type="pathway">
    <text evidence="1">Secondary metabolite biosynthesis.</text>
</comment>
<dbReference type="PANTHER" id="PTHR35897:SF1">
    <property type="entry name" value="METHYLTRANSFERASE AUSD"/>
    <property type="match status" value="1"/>
</dbReference>
<evidence type="ECO:0000313" key="6">
    <source>
        <dbReference type="Proteomes" id="UP000027265"/>
    </source>
</evidence>
<reference evidence="6" key="1">
    <citation type="journal article" date="2014" name="Proc. Natl. Acad. Sci. U.S.A.">
        <title>Extensive sampling of basidiomycete genomes demonstrates inadequacy of the white-rot/brown-rot paradigm for wood decay fungi.</title>
        <authorList>
            <person name="Riley R."/>
            <person name="Salamov A.A."/>
            <person name="Brown D.W."/>
            <person name="Nagy L.G."/>
            <person name="Floudas D."/>
            <person name="Held B.W."/>
            <person name="Levasseur A."/>
            <person name="Lombard V."/>
            <person name="Morin E."/>
            <person name="Otillar R."/>
            <person name="Lindquist E.A."/>
            <person name="Sun H."/>
            <person name="LaButti K.M."/>
            <person name="Schmutz J."/>
            <person name="Jabbour D."/>
            <person name="Luo H."/>
            <person name="Baker S.E."/>
            <person name="Pisabarro A.G."/>
            <person name="Walton J.D."/>
            <person name="Blanchette R.A."/>
            <person name="Henrissat B."/>
            <person name="Martin F."/>
            <person name="Cullen D."/>
            <person name="Hibbett D.S."/>
            <person name="Grigoriev I.V."/>
        </authorList>
    </citation>
    <scope>NUCLEOTIDE SEQUENCE [LARGE SCALE GENOMIC DNA]</scope>
    <source>
        <strain evidence="6">MUCL 33604</strain>
    </source>
</reference>
<dbReference type="EMBL" id="KL197716">
    <property type="protein sequence ID" value="KDQ58877.1"/>
    <property type="molecule type" value="Genomic_DNA"/>
</dbReference>
<dbReference type="Gene3D" id="3.40.50.150">
    <property type="entry name" value="Vaccinia Virus protein VP39"/>
    <property type="match status" value="1"/>
</dbReference>
<dbReference type="InterPro" id="IPR051654">
    <property type="entry name" value="Meroterpenoid_MTases"/>
</dbReference>
<accession>A0A067Q5V3</accession>
<evidence type="ECO:0000313" key="5">
    <source>
        <dbReference type="EMBL" id="KDQ58877.1"/>
    </source>
</evidence>
<proteinExistence type="inferred from homology"/>